<evidence type="ECO:0000256" key="5">
    <source>
        <dbReference type="ARBA" id="ARBA00023180"/>
    </source>
</evidence>
<comment type="subcellular location">
    <subcellularLocation>
        <location evidence="1">Cell envelope</location>
    </subcellularLocation>
    <subcellularLocation>
        <location evidence="2">Secreted</location>
    </subcellularLocation>
</comment>
<keyword evidence="3" id="KW-0964">Secreted</keyword>
<protein>
    <recommendedName>
        <fullName evidence="6">DUF642 domain-containing protein</fullName>
    </recommendedName>
</protein>
<dbReference type="PANTHER" id="PTHR31265:SF2">
    <property type="entry name" value="F17A17.37 PROTEIN"/>
    <property type="match status" value="1"/>
</dbReference>
<proteinExistence type="predicted"/>
<evidence type="ECO:0000256" key="3">
    <source>
        <dbReference type="ARBA" id="ARBA00022525"/>
    </source>
</evidence>
<organism evidence="7 8">
    <name type="scientific">Hibiscus sabdariffa</name>
    <name type="common">roselle</name>
    <dbReference type="NCBI Taxonomy" id="183260"/>
    <lineage>
        <taxon>Eukaryota</taxon>
        <taxon>Viridiplantae</taxon>
        <taxon>Streptophyta</taxon>
        <taxon>Embryophyta</taxon>
        <taxon>Tracheophyta</taxon>
        <taxon>Spermatophyta</taxon>
        <taxon>Magnoliopsida</taxon>
        <taxon>eudicotyledons</taxon>
        <taxon>Gunneridae</taxon>
        <taxon>Pentapetalae</taxon>
        <taxon>rosids</taxon>
        <taxon>malvids</taxon>
        <taxon>Malvales</taxon>
        <taxon>Malvaceae</taxon>
        <taxon>Malvoideae</taxon>
        <taxon>Hibiscus</taxon>
    </lineage>
</organism>
<accession>A0ABR2QPY4</accession>
<keyword evidence="8" id="KW-1185">Reference proteome</keyword>
<dbReference type="PANTHER" id="PTHR31265">
    <property type="entry name" value="OS02G0527500 PROTEIN-RELATED"/>
    <property type="match status" value="1"/>
</dbReference>
<dbReference type="InterPro" id="IPR006946">
    <property type="entry name" value="DGR2-like_dom"/>
</dbReference>
<evidence type="ECO:0000313" key="8">
    <source>
        <dbReference type="Proteomes" id="UP001396334"/>
    </source>
</evidence>
<feature type="domain" description="DUF642" evidence="6">
    <location>
        <begin position="2"/>
        <end position="53"/>
    </location>
</feature>
<name>A0ABR2QPY4_9ROSI</name>
<dbReference type="EMBL" id="JBBPBN010000035">
    <property type="protein sequence ID" value="KAK9002630.1"/>
    <property type="molecule type" value="Genomic_DNA"/>
</dbReference>
<dbReference type="Proteomes" id="UP001396334">
    <property type="component" value="Unassembled WGS sequence"/>
</dbReference>
<evidence type="ECO:0000259" key="6">
    <source>
        <dbReference type="Pfam" id="PF04862"/>
    </source>
</evidence>
<dbReference type="InterPro" id="IPR052437">
    <property type="entry name" value="Pectin_Meth_Modulator"/>
</dbReference>
<evidence type="ECO:0000313" key="7">
    <source>
        <dbReference type="EMBL" id="KAK9002630.1"/>
    </source>
</evidence>
<evidence type="ECO:0000256" key="2">
    <source>
        <dbReference type="ARBA" id="ARBA00004613"/>
    </source>
</evidence>
<gene>
    <name evidence="7" type="ORF">V6N11_025299</name>
</gene>
<evidence type="ECO:0000256" key="1">
    <source>
        <dbReference type="ARBA" id="ARBA00004196"/>
    </source>
</evidence>
<sequence length="109" mass="12272">MLYALTFGASRNCAQEEVLRVSVGTESGDLTLQNLYSSFGDDVYAWGFIPKTKYATTPGFKKIPLVVLCWMQLLLSSLSIQCLLEIMTNTQILSWFSLHVELVQILKFS</sequence>
<dbReference type="Pfam" id="PF04862">
    <property type="entry name" value="DUF642"/>
    <property type="match status" value="1"/>
</dbReference>
<comment type="caution">
    <text evidence="7">The sequence shown here is derived from an EMBL/GenBank/DDBJ whole genome shotgun (WGS) entry which is preliminary data.</text>
</comment>
<reference evidence="7 8" key="1">
    <citation type="journal article" date="2024" name="G3 (Bethesda)">
        <title>Genome assembly of Hibiscus sabdariffa L. provides insights into metabolisms of medicinal natural products.</title>
        <authorList>
            <person name="Kim T."/>
        </authorList>
    </citation>
    <scope>NUCLEOTIDE SEQUENCE [LARGE SCALE GENOMIC DNA]</scope>
    <source>
        <strain evidence="7">TK-2024</strain>
        <tissue evidence="7">Old leaves</tissue>
    </source>
</reference>
<keyword evidence="4" id="KW-0732">Signal</keyword>
<keyword evidence="5" id="KW-0325">Glycoprotein</keyword>
<evidence type="ECO:0000256" key="4">
    <source>
        <dbReference type="ARBA" id="ARBA00022729"/>
    </source>
</evidence>